<sequence length="82" mass="8933">MTASRTEGLTERAVSANLSVVRIEPGIFRISDGVESAMMKENRPQEILLTGRNVTSDAVTLHLYSASVWHLTVRAGPFLSCS</sequence>
<name>A0A4C1W946_EUMVA</name>
<comment type="caution">
    <text evidence="1">The sequence shown here is derived from an EMBL/GenBank/DDBJ whole genome shotgun (WGS) entry which is preliminary data.</text>
</comment>
<proteinExistence type="predicted"/>
<evidence type="ECO:0000313" key="1">
    <source>
        <dbReference type="EMBL" id="GBP47032.1"/>
    </source>
</evidence>
<dbReference type="AlphaFoldDB" id="A0A4C1W946"/>
<keyword evidence="2" id="KW-1185">Reference proteome</keyword>
<gene>
    <name evidence="1" type="ORF">EVAR_29634_1</name>
</gene>
<organism evidence="1 2">
    <name type="scientific">Eumeta variegata</name>
    <name type="common">Bagworm moth</name>
    <name type="synonym">Eumeta japonica</name>
    <dbReference type="NCBI Taxonomy" id="151549"/>
    <lineage>
        <taxon>Eukaryota</taxon>
        <taxon>Metazoa</taxon>
        <taxon>Ecdysozoa</taxon>
        <taxon>Arthropoda</taxon>
        <taxon>Hexapoda</taxon>
        <taxon>Insecta</taxon>
        <taxon>Pterygota</taxon>
        <taxon>Neoptera</taxon>
        <taxon>Endopterygota</taxon>
        <taxon>Lepidoptera</taxon>
        <taxon>Glossata</taxon>
        <taxon>Ditrysia</taxon>
        <taxon>Tineoidea</taxon>
        <taxon>Psychidae</taxon>
        <taxon>Oiketicinae</taxon>
        <taxon>Eumeta</taxon>
    </lineage>
</organism>
<evidence type="ECO:0000313" key="2">
    <source>
        <dbReference type="Proteomes" id="UP000299102"/>
    </source>
</evidence>
<dbReference type="EMBL" id="BGZK01000494">
    <property type="protein sequence ID" value="GBP47032.1"/>
    <property type="molecule type" value="Genomic_DNA"/>
</dbReference>
<dbReference type="Proteomes" id="UP000299102">
    <property type="component" value="Unassembled WGS sequence"/>
</dbReference>
<reference evidence="1 2" key="1">
    <citation type="journal article" date="2019" name="Commun. Biol.">
        <title>The bagworm genome reveals a unique fibroin gene that provides high tensile strength.</title>
        <authorList>
            <person name="Kono N."/>
            <person name="Nakamura H."/>
            <person name="Ohtoshi R."/>
            <person name="Tomita M."/>
            <person name="Numata K."/>
            <person name="Arakawa K."/>
        </authorList>
    </citation>
    <scope>NUCLEOTIDE SEQUENCE [LARGE SCALE GENOMIC DNA]</scope>
</reference>
<accession>A0A4C1W946</accession>
<protein>
    <submittedName>
        <fullName evidence="1">Uncharacterized protein</fullName>
    </submittedName>
</protein>